<protein>
    <submittedName>
        <fullName evidence="1">Uncharacterized protein</fullName>
    </submittedName>
</protein>
<accession>A0A4R3KBQ3</accession>
<name>A0A4R3KBQ3_9BACI</name>
<keyword evidence="2" id="KW-1185">Reference proteome</keyword>
<proteinExistence type="predicted"/>
<gene>
    <name evidence="1" type="ORF">EDD72_11760</name>
</gene>
<sequence length="49" mass="5563">MSLVGSIPIHSRQYLKRQQPQGFVVVFLLDKLNMEVTSSENKKGLQTNC</sequence>
<comment type="caution">
    <text evidence="1">The sequence shown here is derived from an EMBL/GenBank/DDBJ whole genome shotgun (WGS) entry which is preliminary data.</text>
</comment>
<dbReference type="AlphaFoldDB" id="A0A4R3KBQ3"/>
<evidence type="ECO:0000313" key="2">
    <source>
        <dbReference type="Proteomes" id="UP000295788"/>
    </source>
</evidence>
<evidence type="ECO:0000313" key="1">
    <source>
        <dbReference type="EMBL" id="TCS80393.1"/>
    </source>
</evidence>
<reference evidence="1 2" key="1">
    <citation type="submission" date="2019-03" db="EMBL/GenBank/DDBJ databases">
        <title>Genomic Encyclopedia of Type Strains, Phase IV (KMG-IV): sequencing the most valuable type-strain genomes for metagenomic binning, comparative biology and taxonomic classification.</title>
        <authorList>
            <person name="Goeker M."/>
        </authorList>
    </citation>
    <scope>NUCLEOTIDE SEQUENCE [LARGE SCALE GENOMIC DNA]</scope>
    <source>
        <strain evidence="1 2">DSM 23802</strain>
    </source>
</reference>
<organism evidence="1 2">
    <name type="scientific">Tepidibacillus fermentans</name>
    <dbReference type="NCBI Taxonomy" id="1281767"/>
    <lineage>
        <taxon>Bacteria</taxon>
        <taxon>Bacillati</taxon>
        <taxon>Bacillota</taxon>
        <taxon>Bacilli</taxon>
        <taxon>Bacillales</taxon>
        <taxon>Bacillaceae</taxon>
        <taxon>Tepidibacillus</taxon>
    </lineage>
</organism>
<dbReference type="EMBL" id="SMAB01000017">
    <property type="protein sequence ID" value="TCS80393.1"/>
    <property type="molecule type" value="Genomic_DNA"/>
</dbReference>
<dbReference type="RefSeq" id="WP_165895047.1">
    <property type="nucleotide sequence ID" value="NZ_SMAB01000017.1"/>
</dbReference>
<dbReference type="Proteomes" id="UP000295788">
    <property type="component" value="Unassembled WGS sequence"/>
</dbReference>